<name>A0A0W8FBY1_9ZZZZ</name>
<sequence length="44" mass="4665">MAVADGLLPAGVGADLLDGQVDLDEALGVSEWIHHYHALLKIIK</sequence>
<proteinExistence type="predicted"/>
<gene>
    <name evidence="1" type="ORF">ASZ90_011895</name>
</gene>
<protein>
    <submittedName>
        <fullName evidence="1">Uncharacterized protein</fullName>
    </submittedName>
</protein>
<evidence type="ECO:0000313" key="1">
    <source>
        <dbReference type="EMBL" id="KUG18404.1"/>
    </source>
</evidence>
<accession>A0A0W8FBY1</accession>
<comment type="caution">
    <text evidence="1">The sequence shown here is derived from an EMBL/GenBank/DDBJ whole genome shotgun (WGS) entry which is preliminary data.</text>
</comment>
<dbReference type="EMBL" id="LNQE01001384">
    <property type="protein sequence ID" value="KUG18404.1"/>
    <property type="molecule type" value="Genomic_DNA"/>
</dbReference>
<reference evidence="1" key="1">
    <citation type="journal article" date="2015" name="Proc. Natl. Acad. Sci. U.S.A.">
        <title>Networks of energetic and metabolic interactions define dynamics in microbial communities.</title>
        <authorList>
            <person name="Embree M."/>
            <person name="Liu J.K."/>
            <person name="Al-Bassam M.M."/>
            <person name="Zengler K."/>
        </authorList>
    </citation>
    <scope>NUCLEOTIDE SEQUENCE</scope>
</reference>
<dbReference type="AlphaFoldDB" id="A0A0W8FBY1"/>
<organism evidence="1">
    <name type="scientific">hydrocarbon metagenome</name>
    <dbReference type="NCBI Taxonomy" id="938273"/>
    <lineage>
        <taxon>unclassified sequences</taxon>
        <taxon>metagenomes</taxon>
        <taxon>ecological metagenomes</taxon>
    </lineage>
</organism>